<dbReference type="PANTHER" id="PTHR31793">
    <property type="entry name" value="4-HYDROXYBENZOYL-COA THIOESTERASE FAMILY MEMBER"/>
    <property type="match status" value="1"/>
</dbReference>
<dbReference type="PANTHER" id="PTHR31793:SF27">
    <property type="entry name" value="NOVEL THIOESTERASE SUPERFAMILY DOMAIN AND SAPOSIN A-TYPE DOMAIN CONTAINING PROTEIN (0610012H03RIK)"/>
    <property type="match status" value="1"/>
</dbReference>
<comment type="caution">
    <text evidence="3">The sequence shown here is derived from an EMBL/GenBank/DDBJ whole genome shotgun (WGS) entry which is preliminary data.</text>
</comment>
<evidence type="ECO:0000313" key="3">
    <source>
        <dbReference type="EMBL" id="ETW94350.1"/>
    </source>
</evidence>
<evidence type="ECO:0000256" key="1">
    <source>
        <dbReference type="ARBA" id="ARBA00005953"/>
    </source>
</evidence>
<dbReference type="HOGENOM" id="CLU_101141_2_3_7"/>
<name>W4L9K1_ENTF1</name>
<dbReference type="EMBL" id="AZHW01001078">
    <property type="protein sequence ID" value="ETW94350.1"/>
    <property type="molecule type" value="Genomic_DNA"/>
</dbReference>
<dbReference type="Proteomes" id="UP000019141">
    <property type="component" value="Unassembled WGS sequence"/>
</dbReference>
<dbReference type="Gene3D" id="3.10.129.10">
    <property type="entry name" value="Hotdog Thioesterase"/>
    <property type="match status" value="1"/>
</dbReference>
<dbReference type="AlphaFoldDB" id="W4L9K1"/>
<comment type="similarity">
    <text evidence="1">Belongs to the 4-hydroxybenzoyl-CoA thioesterase family.</text>
</comment>
<keyword evidence="2" id="KW-0378">Hydrolase</keyword>
<proteinExistence type="inferred from homology"/>
<evidence type="ECO:0000313" key="4">
    <source>
        <dbReference type="Proteomes" id="UP000019141"/>
    </source>
</evidence>
<evidence type="ECO:0008006" key="5">
    <source>
        <dbReference type="Google" id="ProtNLM"/>
    </source>
</evidence>
<dbReference type="InterPro" id="IPR050563">
    <property type="entry name" value="4-hydroxybenzoyl-CoA_TE"/>
</dbReference>
<dbReference type="InterPro" id="IPR029069">
    <property type="entry name" value="HotDog_dom_sf"/>
</dbReference>
<protein>
    <recommendedName>
        <fullName evidence="5">Thioesterase domain-containing protein</fullName>
    </recommendedName>
</protein>
<dbReference type="CDD" id="cd00586">
    <property type="entry name" value="4HBT"/>
    <property type="match status" value="1"/>
</dbReference>
<gene>
    <name evidence="3" type="ORF">ETSY1_35255</name>
</gene>
<dbReference type="GO" id="GO:0047617">
    <property type="term" value="F:fatty acyl-CoA hydrolase activity"/>
    <property type="evidence" value="ECO:0007669"/>
    <property type="project" value="TreeGrafter"/>
</dbReference>
<organism evidence="3 4">
    <name type="scientific">Entotheonella factor</name>
    <dbReference type="NCBI Taxonomy" id="1429438"/>
    <lineage>
        <taxon>Bacteria</taxon>
        <taxon>Pseudomonadati</taxon>
        <taxon>Nitrospinota/Tectimicrobiota group</taxon>
        <taxon>Candidatus Tectimicrobiota</taxon>
        <taxon>Candidatus Entotheonellia</taxon>
        <taxon>Candidatus Entotheonellales</taxon>
        <taxon>Candidatus Entotheonellaceae</taxon>
        <taxon>Candidatus Entotheonella</taxon>
    </lineage>
</organism>
<keyword evidence="4" id="KW-1185">Reference proteome</keyword>
<dbReference type="InterPro" id="IPR006684">
    <property type="entry name" value="YbgC/YbaW"/>
</dbReference>
<dbReference type="PIRSF" id="PIRSF003230">
    <property type="entry name" value="YbgC"/>
    <property type="match status" value="1"/>
</dbReference>
<sequence>MLSPPSSHITTTRVVVRPNDMDADRNVNNAVYFDYFYQARLEHLRRLGVYDAENPLYANLLALAENTCRYLAPAYYGDVLILWTATHAVGTSSFQLVYHVWREHDEQLIALGHSVQVWLGETKQSTPLPSGIRQALTAALYPELPKPSDYQHKSQA</sequence>
<accession>W4L9K1</accession>
<dbReference type="SUPFAM" id="SSF54637">
    <property type="entry name" value="Thioesterase/thiol ester dehydrase-isomerase"/>
    <property type="match status" value="1"/>
</dbReference>
<evidence type="ECO:0000256" key="2">
    <source>
        <dbReference type="ARBA" id="ARBA00022801"/>
    </source>
</evidence>
<dbReference type="Pfam" id="PF13279">
    <property type="entry name" value="4HBT_2"/>
    <property type="match status" value="1"/>
</dbReference>
<reference evidence="3 4" key="1">
    <citation type="journal article" date="2014" name="Nature">
        <title>An environmental bacterial taxon with a large and distinct metabolic repertoire.</title>
        <authorList>
            <person name="Wilson M.C."/>
            <person name="Mori T."/>
            <person name="Ruckert C."/>
            <person name="Uria A.R."/>
            <person name="Helf M.J."/>
            <person name="Takada K."/>
            <person name="Gernert C."/>
            <person name="Steffens U.A."/>
            <person name="Heycke N."/>
            <person name="Schmitt S."/>
            <person name="Rinke C."/>
            <person name="Helfrich E.J."/>
            <person name="Brachmann A.O."/>
            <person name="Gurgui C."/>
            <person name="Wakimoto T."/>
            <person name="Kracht M."/>
            <person name="Crusemann M."/>
            <person name="Hentschel U."/>
            <person name="Abe I."/>
            <person name="Matsunaga S."/>
            <person name="Kalinowski J."/>
            <person name="Takeyama H."/>
            <person name="Piel J."/>
        </authorList>
    </citation>
    <scope>NUCLEOTIDE SEQUENCE [LARGE SCALE GENOMIC DNA]</scope>
    <source>
        <strain evidence="4">TSY1</strain>
    </source>
</reference>